<comment type="subcellular location">
    <subcellularLocation>
        <location evidence="1 7">Cytoplasm</location>
    </subcellularLocation>
</comment>
<evidence type="ECO:0000256" key="2">
    <source>
        <dbReference type="ARBA" id="ARBA00008107"/>
    </source>
</evidence>
<evidence type="ECO:0000259" key="8">
    <source>
        <dbReference type="Pfam" id="PF01895"/>
    </source>
</evidence>
<protein>
    <recommendedName>
        <fullName evidence="7">Phosphate-specific transport system accessory protein PhoU</fullName>
    </recommendedName>
</protein>
<sequence length="222" mass="24765">MTRDSFESDLDALRADIRAMGEDVTDRLDRAVTAYERRDPAMGRAVAEADDEINERYLELERDCIDLIALQQPVASDLRFIAASFKILTDLERIADLASNLGAYAHEMESETIPNVPIADIADMALAQLDGAMTAYEERDAERCRTVAAADTDLDQRCAAATDDLVRSLVNQAPEEDELESLMADTQRFLLTVRDLERIGDHAVNIAARTLYMVESSDELIY</sequence>
<dbReference type="GO" id="GO:0030643">
    <property type="term" value="P:intracellular phosphate ion homeostasis"/>
    <property type="evidence" value="ECO:0007669"/>
    <property type="project" value="InterPro"/>
</dbReference>
<dbReference type="Gene3D" id="1.20.58.220">
    <property type="entry name" value="Phosphate transport system protein phou homolog 2, domain 2"/>
    <property type="match status" value="1"/>
</dbReference>
<dbReference type="SUPFAM" id="SSF109755">
    <property type="entry name" value="PhoU-like"/>
    <property type="match status" value="1"/>
</dbReference>
<dbReference type="GO" id="GO:0006817">
    <property type="term" value="P:phosphate ion transport"/>
    <property type="evidence" value="ECO:0007669"/>
    <property type="project" value="UniProtKB-KW"/>
</dbReference>
<dbReference type="FunFam" id="1.20.58.220:FF:000004">
    <property type="entry name" value="Phosphate-specific transport system accessory protein PhoU"/>
    <property type="match status" value="1"/>
</dbReference>
<dbReference type="GO" id="GO:0045936">
    <property type="term" value="P:negative regulation of phosphate metabolic process"/>
    <property type="evidence" value="ECO:0007669"/>
    <property type="project" value="InterPro"/>
</dbReference>
<dbReference type="OrthoDB" id="7738at2157"/>
<proteinExistence type="inferred from homology"/>
<evidence type="ECO:0000313" key="10">
    <source>
        <dbReference type="Proteomes" id="UP000766550"/>
    </source>
</evidence>
<dbReference type="PANTHER" id="PTHR42930">
    <property type="entry name" value="PHOSPHATE-SPECIFIC TRANSPORT SYSTEM ACCESSORY PROTEIN PHOU"/>
    <property type="match status" value="1"/>
</dbReference>
<keyword evidence="5 7" id="KW-0963">Cytoplasm</keyword>
<keyword evidence="4 7" id="KW-0813">Transport</keyword>
<dbReference type="GO" id="GO:0005737">
    <property type="term" value="C:cytoplasm"/>
    <property type="evidence" value="ECO:0007669"/>
    <property type="project" value="UniProtKB-SubCell"/>
</dbReference>
<evidence type="ECO:0000256" key="3">
    <source>
        <dbReference type="ARBA" id="ARBA00011738"/>
    </source>
</evidence>
<dbReference type="Pfam" id="PF01895">
    <property type="entry name" value="PhoU"/>
    <property type="match status" value="2"/>
</dbReference>
<comment type="similarity">
    <text evidence="2 7">Belongs to the PhoU family.</text>
</comment>
<evidence type="ECO:0000256" key="4">
    <source>
        <dbReference type="ARBA" id="ARBA00022448"/>
    </source>
</evidence>
<evidence type="ECO:0000256" key="1">
    <source>
        <dbReference type="ARBA" id="ARBA00004496"/>
    </source>
</evidence>
<comment type="caution">
    <text evidence="9">The sequence shown here is derived from an EMBL/GenBank/DDBJ whole genome shotgun (WGS) entry which is preliminary data.</text>
</comment>
<dbReference type="RefSeq" id="WP_162317669.1">
    <property type="nucleotide sequence ID" value="NZ_JAHQXF010000002.1"/>
</dbReference>
<dbReference type="InterPro" id="IPR038078">
    <property type="entry name" value="PhoU-like_sf"/>
</dbReference>
<dbReference type="InterPro" id="IPR026022">
    <property type="entry name" value="PhoU_dom"/>
</dbReference>
<dbReference type="AlphaFoldDB" id="A0A8J7Y5U2"/>
<evidence type="ECO:0000313" key="9">
    <source>
        <dbReference type="EMBL" id="MBV0924812.1"/>
    </source>
</evidence>
<feature type="domain" description="PhoU" evidence="8">
    <location>
        <begin position="119"/>
        <end position="209"/>
    </location>
</feature>
<accession>A0A8J7Y5U2</accession>
<organism evidence="9 10">
    <name type="scientific">Haloarcula limicola</name>
    <dbReference type="NCBI Taxonomy" id="1429915"/>
    <lineage>
        <taxon>Archaea</taxon>
        <taxon>Methanobacteriati</taxon>
        <taxon>Methanobacteriota</taxon>
        <taxon>Stenosarchaea group</taxon>
        <taxon>Halobacteria</taxon>
        <taxon>Halobacteriales</taxon>
        <taxon>Haloarculaceae</taxon>
        <taxon>Haloarcula</taxon>
    </lineage>
</organism>
<dbReference type="PANTHER" id="PTHR42930:SF3">
    <property type="entry name" value="PHOSPHATE-SPECIFIC TRANSPORT SYSTEM ACCESSORY PROTEIN PHOU"/>
    <property type="match status" value="1"/>
</dbReference>
<keyword evidence="6 7" id="KW-0592">Phosphate transport</keyword>
<dbReference type="EMBL" id="JAHQXF010000002">
    <property type="protein sequence ID" value="MBV0924812.1"/>
    <property type="molecule type" value="Genomic_DNA"/>
</dbReference>
<evidence type="ECO:0000256" key="7">
    <source>
        <dbReference type="PIRNR" id="PIRNR003107"/>
    </source>
</evidence>
<feature type="domain" description="PhoU" evidence="8">
    <location>
        <begin position="17"/>
        <end position="102"/>
    </location>
</feature>
<evidence type="ECO:0000256" key="6">
    <source>
        <dbReference type="ARBA" id="ARBA00022592"/>
    </source>
</evidence>
<reference evidence="9 10" key="1">
    <citation type="submission" date="2021-06" db="EMBL/GenBank/DDBJ databases">
        <title>New haloarchaea isolates fom saline soil.</title>
        <authorList>
            <person name="Duran-Viseras A."/>
            <person name="Sanchez-Porro C.S."/>
            <person name="Ventosa A."/>
        </authorList>
    </citation>
    <scope>NUCLEOTIDE SEQUENCE [LARGE SCALE GENOMIC DNA]</scope>
    <source>
        <strain evidence="9 10">JCM 183640</strain>
    </source>
</reference>
<dbReference type="NCBIfam" id="TIGR02135">
    <property type="entry name" value="phoU_full"/>
    <property type="match status" value="1"/>
</dbReference>
<name>A0A8J7Y5U2_9EURY</name>
<evidence type="ECO:0000256" key="5">
    <source>
        <dbReference type="ARBA" id="ARBA00022490"/>
    </source>
</evidence>
<dbReference type="Proteomes" id="UP000766550">
    <property type="component" value="Unassembled WGS sequence"/>
</dbReference>
<dbReference type="PIRSF" id="PIRSF003107">
    <property type="entry name" value="PhoU"/>
    <property type="match status" value="1"/>
</dbReference>
<dbReference type="InterPro" id="IPR028366">
    <property type="entry name" value="PhoU"/>
</dbReference>
<comment type="subunit">
    <text evidence="3 7">Homodimer.</text>
</comment>
<comment type="function">
    <text evidence="7">Plays a role in the regulation of phosphate uptake.</text>
</comment>
<keyword evidence="10" id="KW-1185">Reference proteome</keyword>
<gene>
    <name evidence="9" type="primary">phoU</name>
    <name evidence="9" type="ORF">KTS45_11445</name>
</gene>